<evidence type="ECO:0000259" key="4">
    <source>
        <dbReference type="PROSITE" id="PS01124"/>
    </source>
</evidence>
<gene>
    <name evidence="5" type="ORF">DI536_18670</name>
</gene>
<dbReference type="GO" id="GO:0043565">
    <property type="term" value="F:sequence-specific DNA binding"/>
    <property type="evidence" value="ECO:0007669"/>
    <property type="project" value="InterPro"/>
</dbReference>
<comment type="caution">
    <text evidence="5">The sequence shown here is derived from an EMBL/GenBank/DDBJ whole genome shotgun (WGS) entry which is preliminary data.</text>
</comment>
<dbReference type="InterPro" id="IPR018060">
    <property type="entry name" value="HTH_AraC"/>
</dbReference>
<proteinExistence type="predicted"/>
<dbReference type="InterPro" id="IPR046532">
    <property type="entry name" value="DUF6597"/>
</dbReference>
<dbReference type="Proteomes" id="UP000249061">
    <property type="component" value="Unassembled WGS sequence"/>
</dbReference>
<accession>A0A2W5T6L1</accession>
<keyword evidence="3" id="KW-0804">Transcription</keyword>
<reference evidence="5 6" key="1">
    <citation type="submission" date="2017-08" db="EMBL/GenBank/DDBJ databases">
        <title>Infants hospitalized years apart are colonized by the same room-sourced microbial strains.</title>
        <authorList>
            <person name="Brooks B."/>
            <person name="Olm M.R."/>
            <person name="Firek B.A."/>
            <person name="Baker R."/>
            <person name="Thomas B.C."/>
            <person name="Morowitz M.J."/>
            <person name="Banfield J.F."/>
        </authorList>
    </citation>
    <scope>NUCLEOTIDE SEQUENCE [LARGE SCALE GENOMIC DNA]</scope>
    <source>
        <strain evidence="5">S2_003_000_R2_14</strain>
    </source>
</reference>
<keyword evidence="1" id="KW-0805">Transcription regulation</keyword>
<dbReference type="SMART" id="SM00342">
    <property type="entry name" value="HTH_ARAC"/>
    <property type="match status" value="1"/>
</dbReference>
<keyword evidence="2" id="KW-0238">DNA-binding</keyword>
<dbReference type="PROSITE" id="PS01124">
    <property type="entry name" value="HTH_ARAC_FAMILY_2"/>
    <property type="match status" value="1"/>
</dbReference>
<evidence type="ECO:0000256" key="3">
    <source>
        <dbReference type="ARBA" id="ARBA00023163"/>
    </source>
</evidence>
<dbReference type="EMBL" id="QFQP01000015">
    <property type="protein sequence ID" value="PZR11160.1"/>
    <property type="molecule type" value="Genomic_DNA"/>
</dbReference>
<dbReference type="AlphaFoldDB" id="A0A2W5T6L1"/>
<dbReference type="InterPro" id="IPR009057">
    <property type="entry name" value="Homeodomain-like_sf"/>
</dbReference>
<dbReference type="Gene3D" id="1.10.10.60">
    <property type="entry name" value="Homeodomain-like"/>
    <property type="match status" value="1"/>
</dbReference>
<protein>
    <submittedName>
        <fullName evidence="5">AraC family transcriptional regulator</fullName>
    </submittedName>
</protein>
<name>A0A2W5T6L1_9BACT</name>
<dbReference type="PANTHER" id="PTHR46796:SF13">
    <property type="entry name" value="HTH-TYPE TRANSCRIPTIONAL ACTIVATOR RHAS"/>
    <property type="match status" value="1"/>
</dbReference>
<evidence type="ECO:0000256" key="1">
    <source>
        <dbReference type="ARBA" id="ARBA00023015"/>
    </source>
</evidence>
<evidence type="ECO:0000313" key="6">
    <source>
        <dbReference type="Proteomes" id="UP000249061"/>
    </source>
</evidence>
<evidence type="ECO:0000313" key="5">
    <source>
        <dbReference type="EMBL" id="PZR11160.1"/>
    </source>
</evidence>
<dbReference type="SUPFAM" id="SSF46689">
    <property type="entry name" value="Homeodomain-like"/>
    <property type="match status" value="1"/>
</dbReference>
<dbReference type="Pfam" id="PF20240">
    <property type="entry name" value="DUF6597"/>
    <property type="match status" value="1"/>
</dbReference>
<dbReference type="InterPro" id="IPR018062">
    <property type="entry name" value="HTH_AraC-typ_CS"/>
</dbReference>
<organism evidence="5 6">
    <name type="scientific">Archangium gephyra</name>
    <dbReference type="NCBI Taxonomy" id="48"/>
    <lineage>
        <taxon>Bacteria</taxon>
        <taxon>Pseudomonadati</taxon>
        <taxon>Myxococcota</taxon>
        <taxon>Myxococcia</taxon>
        <taxon>Myxococcales</taxon>
        <taxon>Cystobacterineae</taxon>
        <taxon>Archangiaceae</taxon>
        <taxon>Archangium</taxon>
    </lineage>
</organism>
<dbReference type="GO" id="GO:0003700">
    <property type="term" value="F:DNA-binding transcription factor activity"/>
    <property type="evidence" value="ECO:0007669"/>
    <property type="project" value="InterPro"/>
</dbReference>
<feature type="domain" description="HTH araC/xylS-type" evidence="4">
    <location>
        <begin position="139"/>
        <end position="240"/>
    </location>
</feature>
<dbReference type="Pfam" id="PF12833">
    <property type="entry name" value="HTH_18"/>
    <property type="match status" value="1"/>
</dbReference>
<dbReference type="PANTHER" id="PTHR46796">
    <property type="entry name" value="HTH-TYPE TRANSCRIPTIONAL ACTIVATOR RHAS-RELATED"/>
    <property type="match status" value="1"/>
</dbReference>
<sequence>MLPSAALAEHVAYFWLVRWALDEPYEQHALTLPAAHYVFEQRGAERMSRAVGPWRRRFTRRLEGTGHILGVAFHAGTGAPWLRAPVSKFVERMVPLSTVLGVNLDAAHRAILGARDDEHAVAAVEKFLLARLPVMDAESRLARTLMNRLQDDRDLLRIEQLLHDTGLSERKLQRLFSRCVGISPKAVLRRFRLVEAADLLSKKNVSLTTLAQQLGYFDQSHFIRDFRAVVGRSPKSYARAQ</sequence>
<dbReference type="InterPro" id="IPR050204">
    <property type="entry name" value="AraC_XylS_family_regulators"/>
</dbReference>
<dbReference type="PROSITE" id="PS00041">
    <property type="entry name" value="HTH_ARAC_FAMILY_1"/>
    <property type="match status" value="1"/>
</dbReference>
<evidence type="ECO:0000256" key="2">
    <source>
        <dbReference type="ARBA" id="ARBA00023125"/>
    </source>
</evidence>